<evidence type="ECO:0000313" key="1">
    <source>
        <dbReference type="EMBL" id="QES48520.1"/>
    </source>
</evidence>
<dbReference type="RefSeq" id="WP_150207914.1">
    <property type="nucleotide sequence ID" value="NZ_CP029190.1"/>
</dbReference>
<dbReference type="EMBL" id="CP029190">
    <property type="protein sequence ID" value="QES48520.1"/>
    <property type="molecule type" value="Genomic_DNA"/>
</dbReference>
<accession>A0A5P2D1R9</accession>
<sequence length="172" mass="19189">MSEQWEDLPAEVREQVDAALTQGRIMQAVKAAWDELREWGLGLREAQEFVYARHQALAIRPEDSDDPLDLASLADRAAGLPGRIVAIEAVWDGDTVHDWFVLLMAVLDEPAGEQCLATVYNRPGPHTEASRAREAGRALAAHLGVPFRFADPENSYKGSVRAHRLDRRSHRT</sequence>
<dbReference type="Proteomes" id="UP000325211">
    <property type="component" value="Chromosome"/>
</dbReference>
<gene>
    <name evidence="1" type="ORF">DEJ50_12490</name>
</gene>
<dbReference type="AlphaFoldDB" id="A0A5P2D1R9"/>
<evidence type="ECO:0000313" key="2">
    <source>
        <dbReference type="Proteomes" id="UP000325211"/>
    </source>
</evidence>
<dbReference type="OrthoDB" id="3470575at2"/>
<organism evidence="1 2">
    <name type="scientific">Streptomyces venezuelae</name>
    <dbReference type="NCBI Taxonomy" id="54571"/>
    <lineage>
        <taxon>Bacteria</taxon>
        <taxon>Bacillati</taxon>
        <taxon>Actinomycetota</taxon>
        <taxon>Actinomycetes</taxon>
        <taxon>Kitasatosporales</taxon>
        <taxon>Streptomycetaceae</taxon>
        <taxon>Streptomyces</taxon>
    </lineage>
</organism>
<name>A0A5P2D1R9_STRVZ</name>
<protein>
    <submittedName>
        <fullName evidence="1">Uncharacterized protein</fullName>
    </submittedName>
</protein>
<reference evidence="1 2" key="1">
    <citation type="submission" date="2018-05" db="EMBL/GenBank/DDBJ databases">
        <title>Streptomyces venezuelae.</title>
        <authorList>
            <person name="Kim W."/>
            <person name="Lee N."/>
            <person name="Cho B.-K."/>
        </authorList>
    </citation>
    <scope>NUCLEOTIDE SEQUENCE [LARGE SCALE GENOMIC DNA]</scope>
    <source>
        <strain evidence="1 2">ATCC 21782</strain>
    </source>
</reference>
<proteinExistence type="predicted"/>